<proteinExistence type="predicted"/>
<dbReference type="Pfam" id="PF14827">
    <property type="entry name" value="dCache_3"/>
    <property type="match status" value="1"/>
</dbReference>
<comment type="caution">
    <text evidence="3">The sequence shown here is derived from an EMBL/GenBank/DDBJ whole genome shotgun (WGS) entry which is preliminary data.</text>
</comment>
<dbReference type="InterPro" id="IPR029150">
    <property type="entry name" value="dCache_3"/>
</dbReference>
<dbReference type="InterPro" id="IPR029151">
    <property type="entry name" value="Sensor-like_sf"/>
</dbReference>
<name>A0A7V2WT09_9BACT</name>
<keyword evidence="1" id="KW-0812">Transmembrane</keyword>
<sequence>MKIKLDSMSTRILIPVFGIIIILIGIQTWTAWQNANSEKERLIKRISSGHDRLMNEAQQIAKENLQLALALSAIDSVKEAVGLEDRERLIEIVTPIVKSIKSHSDRVLKVHFHLPPGRSFVRLWKLNKFGDDISGFRKTVVEVLQTGRPVYGIEAGRAGLAVRGVAPIFWGEDTKRPVGSVEVITSLNSVAKRISKISGEKNAIYGILKVKTTASAFDTKGQIGRFSTLLPPPKGVGEGLVDLSLLKSGIKRPVIKEVGNLLITASPLKDYKGEGIGVYVRFIDITGIKNRIQSAVKGALLTSFLGLLLAIGIIFVVVRVSLSRPLEQALGAMNEISSGKMDRVLPVEGASEIRDLMTS</sequence>
<feature type="transmembrane region" description="Helical" evidence="1">
    <location>
        <begin position="298"/>
        <end position="318"/>
    </location>
</feature>
<feature type="domain" description="Double Cache" evidence="2">
    <location>
        <begin position="36"/>
        <end position="199"/>
    </location>
</feature>
<dbReference type="Proteomes" id="UP000885797">
    <property type="component" value="Unassembled WGS sequence"/>
</dbReference>
<feature type="transmembrane region" description="Helical" evidence="1">
    <location>
        <begin position="12"/>
        <end position="32"/>
    </location>
</feature>
<reference evidence="3" key="1">
    <citation type="journal article" date="2020" name="mSystems">
        <title>Genome- and Community-Level Interaction Insights into Carbon Utilization and Element Cycling Functions of Hydrothermarchaeota in Hydrothermal Sediment.</title>
        <authorList>
            <person name="Zhou Z."/>
            <person name="Liu Y."/>
            <person name="Xu W."/>
            <person name="Pan J."/>
            <person name="Luo Z.H."/>
            <person name="Li M."/>
        </authorList>
    </citation>
    <scope>NUCLEOTIDE SEQUENCE [LARGE SCALE GENOMIC DNA]</scope>
    <source>
        <strain evidence="3">HyVt-503</strain>
    </source>
</reference>
<feature type="non-terminal residue" evidence="3">
    <location>
        <position position="359"/>
    </location>
</feature>
<evidence type="ECO:0000313" key="3">
    <source>
        <dbReference type="EMBL" id="HFC47142.1"/>
    </source>
</evidence>
<organism evidence="3">
    <name type="scientific">Dissulfuribacter thermophilus</name>
    <dbReference type="NCBI Taxonomy" id="1156395"/>
    <lineage>
        <taxon>Bacteria</taxon>
        <taxon>Pseudomonadati</taxon>
        <taxon>Thermodesulfobacteriota</taxon>
        <taxon>Dissulfuribacteria</taxon>
        <taxon>Dissulfuribacterales</taxon>
        <taxon>Dissulfuribacteraceae</taxon>
        <taxon>Dissulfuribacter</taxon>
    </lineage>
</organism>
<gene>
    <name evidence="3" type="ORF">ENJ63_04595</name>
</gene>
<keyword evidence="1" id="KW-1133">Transmembrane helix</keyword>
<accession>A0A7V2WT09</accession>
<dbReference type="Gene3D" id="6.10.340.10">
    <property type="match status" value="1"/>
</dbReference>
<dbReference type="EMBL" id="DRND01000367">
    <property type="protein sequence ID" value="HFC47142.1"/>
    <property type="molecule type" value="Genomic_DNA"/>
</dbReference>
<keyword evidence="1" id="KW-0472">Membrane</keyword>
<dbReference type="Gene3D" id="3.30.450.20">
    <property type="entry name" value="PAS domain"/>
    <property type="match status" value="1"/>
</dbReference>
<protein>
    <submittedName>
        <fullName evidence="3">HAMP domain-containing protein</fullName>
    </submittedName>
</protein>
<dbReference type="SUPFAM" id="SSF103190">
    <property type="entry name" value="Sensory domain-like"/>
    <property type="match status" value="1"/>
</dbReference>
<evidence type="ECO:0000256" key="1">
    <source>
        <dbReference type="SAM" id="Phobius"/>
    </source>
</evidence>
<dbReference type="AlphaFoldDB" id="A0A7V2WT09"/>
<evidence type="ECO:0000259" key="2">
    <source>
        <dbReference type="Pfam" id="PF14827"/>
    </source>
</evidence>